<reference evidence="8" key="2">
    <citation type="submission" date="2021-08" db="EMBL/GenBank/DDBJ databases">
        <authorList>
            <person name="Tani A."/>
            <person name="Ola A."/>
            <person name="Ogura Y."/>
            <person name="Katsura K."/>
            <person name="Hayashi T."/>
        </authorList>
    </citation>
    <scope>NUCLEOTIDE SEQUENCE</scope>
    <source>
        <strain evidence="8">DSM 19015</strain>
    </source>
</reference>
<organism evidence="8 9">
    <name type="scientific">Methylobacterium iners</name>
    <dbReference type="NCBI Taxonomy" id="418707"/>
    <lineage>
        <taxon>Bacteria</taxon>
        <taxon>Pseudomonadati</taxon>
        <taxon>Pseudomonadota</taxon>
        <taxon>Alphaproteobacteria</taxon>
        <taxon>Hyphomicrobiales</taxon>
        <taxon>Methylobacteriaceae</taxon>
        <taxon>Methylobacterium</taxon>
    </lineage>
</organism>
<evidence type="ECO:0000313" key="9">
    <source>
        <dbReference type="Proteomes" id="UP001055125"/>
    </source>
</evidence>
<dbReference type="InterPro" id="IPR036188">
    <property type="entry name" value="FAD/NAD-bd_sf"/>
</dbReference>
<comment type="similarity">
    <text evidence="2">Belongs to the tryptophan 2-monooxygenase family.</text>
</comment>
<dbReference type="EMBL" id="BPQP01000022">
    <property type="protein sequence ID" value="GJD94413.1"/>
    <property type="molecule type" value="Genomic_DNA"/>
</dbReference>
<accession>A0ABQ4RXQ0</accession>
<comment type="catalytic activity">
    <reaction evidence="6">
        <text>L-tryptophan + O2 = indole-3-acetamide + CO2 + H2O</text>
        <dbReference type="Rhea" id="RHEA:16165"/>
        <dbReference type="ChEBI" id="CHEBI:15377"/>
        <dbReference type="ChEBI" id="CHEBI:15379"/>
        <dbReference type="ChEBI" id="CHEBI:16031"/>
        <dbReference type="ChEBI" id="CHEBI:16526"/>
        <dbReference type="ChEBI" id="CHEBI:57912"/>
        <dbReference type="EC" id="1.13.12.3"/>
    </reaction>
</comment>
<dbReference type="RefSeq" id="WP_238243588.1">
    <property type="nucleotide sequence ID" value="NZ_BPQP01000022.1"/>
</dbReference>
<evidence type="ECO:0000256" key="4">
    <source>
        <dbReference type="ARBA" id="ARBA00017871"/>
    </source>
</evidence>
<sequence length="422" mass="44299">MPEFHAPLLGEVDVAIVGAGAAGLAAGHRLLERRPGLRLGLLEAAHRVGGRARTIDVPVIAAPLDLGCGWLHGAEANPWTTIAERLGLAIDRTTPPWDVQYRDLGFSREDQAAYKQAAAAHYRRMAEAQAEPVDRSLGSLLVPGDRWNSHLNAVATYVSGAELDQASIHDTKNYRVQGGDWRVVEGHGRAVELFSAGLPIALNTPVARIDHGAAGTIRLETPHGVVRARAVVVTVSTDVLAAEAIRFDPPLPDKVAAAAGLPLGLANKVFLQVDAPEDLPKDGHLIGNPLASATGAYHLRPFGRPVIEAYYGGDLARRLEREGEAAAVAFALEELAGLLGTGIRTRARLLVATAWGGEPLIRGSYAYARPGAAGNRAALAAPVDDRLFFAGEAASPDAFTTARGAYSSGVTAADQVLTALAS</sequence>
<name>A0ABQ4RXQ0_9HYPH</name>
<dbReference type="SUPFAM" id="SSF54373">
    <property type="entry name" value="FAD-linked reductases, C-terminal domain"/>
    <property type="match status" value="1"/>
</dbReference>
<proteinExistence type="inferred from homology"/>
<evidence type="ECO:0000256" key="2">
    <source>
        <dbReference type="ARBA" id="ARBA00005833"/>
    </source>
</evidence>
<dbReference type="InterPro" id="IPR002937">
    <property type="entry name" value="Amino_oxidase"/>
</dbReference>
<evidence type="ECO:0000256" key="5">
    <source>
        <dbReference type="ARBA" id="ARBA00023070"/>
    </source>
</evidence>
<dbReference type="Proteomes" id="UP001055125">
    <property type="component" value="Unassembled WGS sequence"/>
</dbReference>
<gene>
    <name evidence="8" type="ORF">OCOJLMKI_1615</name>
</gene>
<keyword evidence="9" id="KW-1185">Reference proteome</keyword>
<dbReference type="EC" id="1.13.12.3" evidence="3"/>
<comment type="pathway">
    <text evidence="1">Plant hormone metabolism; auxin biosynthesis.</text>
</comment>
<feature type="domain" description="Amine oxidase" evidence="7">
    <location>
        <begin position="162"/>
        <end position="417"/>
    </location>
</feature>
<dbReference type="PANTHER" id="PTHR10742:SF410">
    <property type="entry name" value="LYSINE-SPECIFIC HISTONE DEMETHYLASE 2"/>
    <property type="match status" value="1"/>
</dbReference>
<dbReference type="SUPFAM" id="SSF51905">
    <property type="entry name" value="FAD/NAD(P)-binding domain"/>
    <property type="match status" value="1"/>
</dbReference>
<dbReference type="Pfam" id="PF13450">
    <property type="entry name" value="NAD_binding_8"/>
    <property type="match status" value="1"/>
</dbReference>
<evidence type="ECO:0000256" key="1">
    <source>
        <dbReference type="ARBA" id="ARBA00004814"/>
    </source>
</evidence>
<keyword evidence="5" id="KW-0073">Auxin biosynthesis</keyword>
<evidence type="ECO:0000256" key="6">
    <source>
        <dbReference type="ARBA" id="ARBA00047321"/>
    </source>
</evidence>
<evidence type="ECO:0000313" key="8">
    <source>
        <dbReference type="EMBL" id="GJD94413.1"/>
    </source>
</evidence>
<evidence type="ECO:0000256" key="3">
    <source>
        <dbReference type="ARBA" id="ARBA00012535"/>
    </source>
</evidence>
<dbReference type="PANTHER" id="PTHR10742">
    <property type="entry name" value="FLAVIN MONOAMINE OXIDASE"/>
    <property type="match status" value="1"/>
</dbReference>
<dbReference type="Gene3D" id="3.50.50.60">
    <property type="entry name" value="FAD/NAD(P)-binding domain"/>
    <property type="match status" value="1"/>
</dbReference>
<evidence type="ECO:0000259" key="7">
    <source>
        <dbReference type="Pfam" id="PF01593"/>
    </source>
</evidence>
<comment type="caution">
    <text evidence="8">The sequence shown here is derived from an EMBL/GenBank/DDBJ whole genome shotgun (WGS) entry which is preliminary data.</text>
</comment>
<dbReference type="InterPro" id="IPR050281">
    <property type="entry name" value="Flavin_monoamine_oxidase"/>
</dbReference>
<dbReference type="Pfam" id="PF01593">
    <property type="entry name" value="Amino_oxidase"/>
    <property type="match status" value="1"/>
</dbReference>
<reference evidence="8" key="1">
    <citation type="journal article" date="2021" name="Front. Microbiol.">
        <title>Comprehensive Comparative Genomics and Phenotyping of Methylobacterium Species.</title>
        <authorList>
            <person name="Alessa O."/>
            <person name="Ogura Y."/>
            <person name="Fujitani Y."/>
            <person name="Takami H."/>
            <person name="Hayashi T."/>
            <person name="Sahin N."/>
            <person name="Tani A."/>
        </authorList>
    </citation>
    <scope>NUCLEOTIDE SEQUENCE</scope>
    <source>
        <strain evidence="8">DSM 19015</strain>
    </source>
</reference>
<protein>
    <recommendedName>
        <fullName evidence="4">Tryptophan 2-monooxygenase</fullName>
        <ecNumber evidence="3">1.13.12.3</ecNumber>
    </recommendedName>
</protein>